<evidence type="ECO:0000313" key="2">
    <source>
        <dbReference type="EMBL" id="KAJ5219902.1"/>
    </source>
</evidence>
<dbReference type="OrthoDB" id="5223589at2759"/>
<dbReference type="EMBL" id="JAPQKS010000007">
    <property type="protein sequence ID" value="KAJ5219902.1"/>
    <property type="molecule type" value="Genomic_DNA"/>
</dbReference>
<keyword evidence="3" id="KW-1185">Reference proteome</keyword>
<reference evidence="2" key="2">
    <citation type="journal article" date="2023" name="IMA Fungus">
        <title>Comparative genomic study of the Penicillium genus elucidates a diverse pangenome and 15 lateral gene transfer events.</title>
        <authorList>
            <person name="Petersen C."/>
            <person name="Sorensen T."/>
            <person name="Nielsen M.R."/>
            <person name="Sondergaard T.E."/>
            <person name="Sorensen J.L."/>
            <person name="Fitzpatrick D.A."/>
            <person name="Frisvad J.C."/>
            <person name="Nielsen K.L."/>
        </authorList>
    </citation>
    <scope>NUCLEOTIDE SEQUENCE</scope>
    <source>
        <strain evidence="2">IBT 19713</strain>
    </source>
</reference>
<reference evidence="2" key="1">
    <citation type="submission" date="2022-11" db="EMBL/GenBank/DDBJ databases">
        <authorList>
            <person name="Petersen C."/>
        </authorList>
    </citation>
    <scope>NUCLEOTIDE SEQUENCE</scope>
    <source>
        <strain evidence="2">IBT 19713</strain>
    </source>
</reference>
<feature type="transmembrane region" description="Helical" evidence="1">
    <location>
        <begin position="227"/>
        <end position="246"/>
    </location>
</feature>
<feature type="transmembrane region" description="Helical" evidence="1">
    <location>
        <begin position="115"/>
        <end position="134"/>
    </location>
</feature>
<evidence type="ECO:0000313" key="3">
    <source>
        <dbReference type="Proteomes" id="UP001150941"/>
    </source>
</evidence>
<name>A0A9W9TEJ3_9EURO</name>
<feature type="transmembrane region" description="Helical" evidence="1">
    <location>
        <begin position="146"/>
        <end position="165"/>
    </location>
</feature>
<keyword evidence="1" id="KW-0812">Transmembrane</keyword>
<dbReference type="PANTHER" id="PTHR37488:SF2">
    <property type="entry name" value="DUF1275 DOMAIN-CONTAINING PROTEIN"/>
    <property type="match status" value="1"/>
</dbReference>
<feature type="transmembrane region" description="Helical" evidence="1">
    <location>
        <begin position="203"/>
        <end position="221"/>
    </location>
</feature>
<dbReference type="Pfam" id="PF06912">
    <property type="entry name" value="DUF1275"/>
    <property type="match status" value="1"/>
</dbReference>
<dbReference type="GeneID" id="83205705"/>
<keyword evidence="1" id="KW-1133">Transmembrane helix</keyword>
<protein>
    <recommendedName>
        <fullName evidence="4">DUF1275 domain protein</fullName>
    </recommendedName>
</protein>
<comment type="caution">
    <text evidence="2">The sequence shown here is derived from an EMBL/GenBank/DDBJ whole genome shotgun (WGS) entry which is preliminary data.</text>
</comment>
<proteinExistence type="predicted"/>
<dbReference type="PANTHER" id="PTHR37488">
    <property type="entry name" value="DUF1275 DOMAIN-CONTAINING PROTEIN"/>
    <property type="match status" value="1"/>
</dbReference>
<dbReference type="Proteomes" id="UP001150941">
    <property type="component" value="Unassembled WGS sequence"/>
</dbReference>
<keyword evidence="1" id="KW-0472">Membrane</keyword>
<dbReference type="AlphaFoldDB" id="A0A9W9TEJ3"/>
<accession>A0A9W9TEJ3</accession>
<evidence type="ECO:0000256" key="1">
    <source>
        <dbReference type="SAM" id="Phobius"/>
    </source>
</evidence>
<evidence type="ECO:0008006" key="4">
    <source>
        <dbReference type="Google" id="ProtNLM"/>
    </source>
</evidence>
<dbReference type="RefSeq" id="XP_058326732.1">
    <property type="nucleotide sequence ID" value="XM_058478402.1"/>
</dbReference>
<organism evidence="2 3">
    <name type="scientific">Penicillium chermesinum</name>
    <dbReference type="NCBI Taxonomy" id="63820"/>
    <lineage>
        <taxon>Eukaryota</taxon>
        <taxon>Fungi</taxon>
        <taxon>Dikarya</taxon>
        <taxon>Ascomycota</taxon>
        <taxon>Pezizomycotina</taxon>
        <taxon>Eurotiomycetes</taxon>
        <taxon>Eurotiomycetidae</taxon>
        <taxon>Eurotiales</taxon>
        <taxon>Aspergillaceae</taxon>
        <taxon>Penicillium</taxon>
    </lineage>
</organism>
<gene>
    <name evidence="2" type="ORF">N7468_009106</name>
</gene>
<feature type="transmembrane region" description="Helical" evidence="1">
    <location>
        <begin position="83"/>
        <end position="103"/>
    </location>
</feature>
<sequence>MPESSSSTPEAREPRSPRSILWSYLSEDIREDMLLETELLVLTFATGIQDAAAWPDYACFASNQTGNTLFLFIGAAGLTKHSYSIPNIASSLLMFVLGALVLGQMGNWIGVRKRLWLLISNVVQTVLIYLALAVQNMGPVKRDGRSAIVVVGLMAFSSGGQVAMARSLKITEITTAAATAAIIDVCVDPQLAKLRNRLRNRRVLFLIMLAAGCCVGVFVQKKVGSRIPMLLCGGLKAVVCFAFLINRAMILEPEVMTGDLKV</sequence>
<dbReference type="InterPro" id="IPR010699">
    <property type="entry name" value="DUF1275"/>
</dbReference>